<protein>
    <submittedName>
        <fullName evidence="2">Putative ovule protein</fullName>
    </submittedName>
</protein>
<sequence length="61" mass="7280">MIFLSLFLYFLGSLVLFVKHDVFNQIALTFLKFCRIEFLNKSTNCLFNCCDLCQLPCYLWQ</sequence>
<accession>A0A0V0H022</accession>
<proteinExistence type="predicted"/>
<dbReference type="AlphaFoldDB" id="A0A0V0H022"/>
<name>A0A0V0H022_SOLCH</name>
<evidence type="ECO:0000256" key="1">
    <source>
        <dbReference type="SAM" id="SignalP"/>
    </source>
</evidence>
<organism evidence="2">
    <name type="scientific">Solanum chacoense</name>
    <name type="common">Chaco potato</name>
    <dbReference type="NCBI Taxonomy" id="4108"/>
    <lineage>
        <taxon>Eukaryota</taxon>
        <taxon>Viridiplantae</taxon>
        <taxon>Streptophyta</taxon>
        <taxon>Embryophyta</taxon>
        <taxon>Tracheophyta</taxon>
        <taxon>Spermatophyta</taxon>
        <taxon>Magnoliopsida</taxon>
        <taxon>eudicotyledons</taxon>
        <taxon>Gunneridae</taxon>
        <taxon>Pentapetalae</taxon>
        <taxon>asterids</taxon>
        <taxon>lamiids</taxon>
        <taxon>Solanales</taxon>
        <taxon>Solanaceae</taxon>
        <taxon>Solanoideae</taxon>
        <taxon>Solaneae</taxon>
        <taxon>Solanum</taxon>
    </lineage>
</organism>
<keyword evidence="1" id="KW-0732">Signal</keyword>
<dbReference type="EMBL" id="GEDG01027640">
    <property type="protein sequence ID" value="JAP13704.1"/>
    <property type="molecule type" value="Transcribed_RNA"/>
</dbReference>
<evidence type="ECO:0000313" key="2">
    <source>
        <dbReference type="EMBL" id="JAP13704.1"/>
    </source>
</evidence>
<reference evidence="2" key="1">
    <citation type="submission" date="2015-12" db="EMBL/GenBank/DDBJ databases">
        <title>Gene expression during late stages of embryo sac development: a critical building block for successful pollen-pistil interactions.</title>
        <authorList>
            <person name="Liu Y."/>
            <person name="Joly V."/>
            <person name="Sabar M."/>
            <person name="Matton D.P."/>
        </authorList>
    </citation>
    <scope>NUCLEOTIDE SEQUENCE</scope>
</reference>
<feature type="signal peptide" evidence="1">
    <location>
        <begin position="1"/>
        <end position="20"/>
    </location>
</feature>
<feature type="chain" id="PRO_5006865665" evidence="1">
    <location>
        <begin position="21"/>
        <end position="61"/>
    </location>
</feature>